<dbReference type="EMBL" id="CM009295">
    <property type="protein sequence ID" value="PNT33708.1"/>
    <property type="molecule type" value="Genomic_DNA"/>
</dbReference>
<dbReference type="STRING" id="3694.A0A2K2A850"/>
<dbReference type="PANTHER" id="PTHR23024">
    <property type="entry name" value="ARYLACETAMIDE DEACETYLASE"/>
    <property type="match status" value="1"/>
</dbReference>
<dbReference type="SUPFAM" id="SSF53474">
    <property type="entry name" value="alpha/beta-Hydrolases"/>
    <property type="match status" value="1"/>
</dbReference>
<comment type="similarity">
    <text evidence="1">Belongs to the 'GDXG' lipolytic enzyme family.</text>
</comment>
<protein>
    <recommendedName>
        <fullName evidence="3">Alpha/beta hydrolase fold-3 domain-containing protein</fullName>
    </recommendedName>
</protein>
<evidence type="ECO:0000256" key="1">
    <source>
        <dbReference type="ARBA" id="ARBA00010515"/>
    </source>
</evidence>
<sequence length="294" mass="32915">MFIVAEIPGFLQVFSDGMVKRFAPEIVPASAEESYSNGLKFKDVVIDSSKPITARLFLPDTRGSASQLPVVVYFHGGCFCFCSTTWFGFHHFLGDLSKASQSIVLSVDYRLAPENRLPIAYDDCFSSLEWLMFLSGDSAGGNITHHVAIRAMRSNTCQVKIKELMLIHPCFGSEKRTMKETAEGAARDVVMNDMFWGLSIPEGSNRDYFGCNFEMQDVSAAEWSEFPAVIVYVAGLDFLNERGAMYAQFLAKKGVKEVKLVEAEGQQHVFHLLYSESEATRSLQKQMSEFMKSH</sequence>
<dbReference type="Gene3D" id="3.40.50.1820">
    <property type="entry name" value="alpha/beta hydrolase"/>
    <property type="match status" value="1"/>
</dbReference>
<dbReference type="InParanoid" id="A0A2K2A850"/>
<dbReference type="GO" id="GO:0016787">
    <property type="term" value="F:hydrolase activity"/>
    <property type="evidence" value="ECO:0007669"/>
    <property type="project" value="InterPro"/>
</dbReference>
<dbReference type="Pfam" id="PF07859">
    <property type="entry name" value="Abhydrolase_3"/>
    <property type="match status" value="1"/>
</dbReference>
<dbReference type="PROSITE" id="PS01174">
    <property type="entry name" value="LIPASE_GDXG_SER"/>
    <property type="match status" value="1"/>
</dbReference>
<evidence type="ECO:0000313" key="4">
    <source>
        <dbReference type="EMBL" id="PNT33708.1"/>
    </source>
</evidence>
<gene>
    <name evidence="4" type="ORF">POPTR_006G253300</name>
</gene>
<keyword evidence="5" id="KW-1185">Reference proteome</keyword>
<dbReference type="PANTHER" id="PTHR23024:SF635">
    <property type="entry name" value="OS07G0162700 PROTEIN"/>
    <property type="match status" value="1"/>
</dbReference>
<name>A0A2K2A850_POPTR</name>
<dbReference type="AlphaFoldDB" id="A0A2K2A850"/>
<dbReference type="Proteomes" id="UP000006729">
    <property type="component" value="Chromosome 6"/>
</dbReference>
<feature type="domain" description="Alpha/beta hydrolase fold-3" evidence="3">
    <location>
        <begin position="71"/>
        <end position="271"/>
    </location>
</feature>
<evidence type="ECO:0000256" key="2">
    <source>
        <dbReference type="PROSITE-ProRule" id="PRU10038"/>
    </source>
</evidence>
<dbReference type="ESTHER" id="poptr-a0a2k2a850">
    <property type="family name" value="Plant_carboxylesterase"/>
</dbReference>
<proteinExistence type="inferred from homology"/>
<dbReference type="InterPro" id="IPR029058">
    <property type="entry name" value="AB_hydrolase_fold"/>
</dbReference>
<feature type="active site" evidence="2">
    <location>
        <position position="138"/>
    </location>
</feature>
<dbReference type="InterPro" id="IPR013094">
    <property type="entry name" value="AB_hydrolase_3"/>
</dbReference>
<evidence type="ECO:0000259" key="3">
    <source>
        <dbReference type="Pfam" id="PF07859"/>
    </source>
</evidence>
<organism evidence="4 5">
    <name type="scientific">Populus trichocarpa</name>
    <name type="common">Western balsam poplar</name>
    <name type="synonym">Populus balsamifera subsp. trichocarpa</name>
    <dbReference type="NCBI Taxonomy" id="3694"/>
    <lineage>
        <taxon>Eukaryota</taxon>
        <taxon>Viridiplantae</taxon>
        <taxon>Streptophyta</taxon>
        <taxon>Embryophyta</taxon>
        <taxon>Tracheophyta</taxon>
        <taxon>Spermatophyta</taxon>
        <taxon>Magnoliopsida</taxon>
        <taxon>eudicotyledons</taxon>
        <taxon>Gunneridae</taxon>
        <taxon>Pentapetalae</taxon>
        <taxon>rosids</taxon>
        <taxon>fabids</taxon>
        <taxon>Malpighiales</taxon>
        <taxon>Salicaceae</taxon>
        <taxon>Saliceae</taxon>
        <taxon>Populus</taxon>
    </lineage>
</organism>
<dbReference type="InterPro" id="IPR050466">
    <property type="entry name" value="Carboxylest/Gibb_receptor"/>
</dbReference>
<evidence type="ECO:0000313" key="5">
    <source>
        <dbReference type="Proteomes" id="UP000006729"/>
    </source>
</evidence>
<accession>A0A2K2A850</accession>
<reference evidence="4 5" key="1">
    <citation type="journal article" date="2006" name="Science">
        <title>The genome of black cottonwood, Populus trichocarpa (Torr. &amp; Gray).</title>
        <authorList>
            <person name="Tuskan G.A."/>
            <person name="Difazio S."/>
            <person name="Jansson S."/>
            <person name="Bohlmann J."/>
            <person name="Grigoriev I."/>
            <person name="Hellsten U."/>
            <person name="Putnam N."/>
            <person name="Ralph S."/>
            <person name="Rombauts S."/>
            <person name="Salamov A."/>
            <person name="Schein J."/>
            <person name="Sterck L."/>
            <person name="Aerts A."/>
            <person name="Bhalerao R.R."/>
            <person name="Bhalerao R.P."/>
            <person name="Blaudez D."/>
            <person name="Boerjan W."/>
            <person name="Brun A."/>
            <person name="Brunner A."/>
            <person name="Busov V."/>
            <person name="Campbell M."/>
            <person name="Carlson J."/>
            <person name="Chalot M."/>
            <person name="Chapman J."/>
            <person name="Chen G.L."/>
            <person name="Cooper D."/>
            <person name="Coutinho P.M."/>
            <person name="Couturier J."/>
            <person name="Covert S."/>
            <person name="Cronk Q."/>
            <person name="Cunningham R."/>
            <person name="Davis J."/>
            <person name="Degroeve S."/>
            <person name="Dejardin A."/>
            <person name="Depamphilis C."/>
            <person name="Detter J."/>
            <person name="Dirks B."/>
            <person name="Dubchak I."/>
            <person name="Duplessis S."/>
            <person name="Ehlting J."/>
            <person name="Ellis B."/>
            <person name="Gendler K."/>
            <person name="Goodstein D."/>
            <person name="Gribskov M."/>
            <person name="Grimwood J."/>
            <person name="Groover A."/>
            <person name="Gunter L."/>
            <person name="Hamberger B."/>
            <person name="Heinze B."/>
            <person name="Helariutta Y."/>
            <person name="Henrissat B."/>
            <person name="Holligan D."/>
            <person name="Holt R."/>
            <person name="Huang W."/>
            <person name="Islam-Faridi N."/>
            <person name="Jones S."/>
            <person name="Jones-Rhoades M."/>
            <person name="Jorgensen R."/>
            <person name="Joshi C."/>
            <person name="Kangasjarvi J."/>
            <person name="Karlsson J."/>
            <person name="Kelleher C."/>
            <person name="Kirkpatrick R."/>
            <person name="Kirst M."/>
            <person name="Kohler A."/>
            <person name="Kalluri U."/>
            <person name="Larimer F."/>
            <person name="Leebens-Mack J."/>
            <person name="Leple J.C."/>
            <person name="Locascio P."/>
            <person name="Lou Y."/>
            <person name="Lucas S."/>
            <person name="Martin F."/>
            <person name="Montanini B."/>
            <person name="Napoli C."/>
            <person name="Nelson D.R."/>
            <person name="Nelson C."/>
            <person name="Nieminen K."/>
            <person name="Nilsson O."/>
            <person name="Pereda V."/>
            <person name="Peter G."/>
            <person name="Philippe R."/>
            <person name="Pilate G."/>
            <person name="Poliakov A."/>
            <person name="Razumovskaya J."/>
            <person name="Richardson P."/>
            <person name="Rinaldi C."/>
            <person name="Ritland K."/>
            <person name="Rouze P."/>
            <person name="Ryaboy D."/>
            <person name="Schmutz J."/>
            <person name="Schrader J."/>
            <person name="Segerman B."/>
            <person name="Shin H."/>
            <person name="Siddiqui A."/>
            <person name="Sterky F."/>
            <person name="Terry A."/>
            <person name="Tsai C.J."/>
            <person name="Uberbacher E."/>
            <person name="Unneberg P."/>
            <person name="Vahala J."/>
            <person name="Wall K."/>
            <person name="Wessler S."/>
            <person name="Yang G."/>
            <person name="Yin T."/>
            <person name="Douglas C."/>
            <person name="Marra M."/>
            <person name="Sandberg G."/>
            <person name="Van de Peer Y."/>
            <person name="Rokhsar D."/>
        </authorList>
    </citation>
    <scope>NUCLEOTIDE SEQUENCE [LARGE SCALE GENOMIC DNA]</scope>
    <source>
        <strain evidence="5">cv. Nisqually</strain>
    </source>
</reference>
<dbReference type="InterPro" id="IPR033140">
    <property type="entry name" value="Lipase_GDXG_put_SER_AS"/>
</dbReference>